<dbReference type="GO" id="GO:0005737">
    <property type="term" value="C:cytoplasm"/>
    <property type="evidence" value="ECO:0007669"/>
    <property type="project" value="UniProtKB-SubCell"/>
</dbReference>
<proteinExistence type="predicted"/>
<keyword evidence="4" id="KW-0812">Transmembrane</keyword>
<feature type="compositionally biased region" description="Acidic residues" evidence="8">
    <location>
        <begin position="262"/>
        <end position="271"/>
    </location>
</feature>
<keyword evidence="7" id="KW-0472">Membrane</keyword>
<evidence type="ECO:0000256" key="6">
    <source>
        <dbReference type="ARBA" id="ARBA00023054"/>
    </source>
</evidence>
<keyword evidence="5" id="KW-1133">Transmembrane helix</keyword>
<evidence type="ECO:0000256" key="4">
    <source>
        <dbReference type="ARBA" id="ARBA00022692"/>
    </source>
</evidence>
<dbReference type="Pfam" id="PF05781">
    <property type="entry name" value="MRVI1"/>
    <property type="match status" value="1"/>
</dbReference>
<keyword evidence="3" id="KW-0963">Cytoplasm</keyword>
<evidence type="ECO:0000256" key="7">
    <source>
        <dbReference type="ARBA" id="ARBA00023136"/>
    </source>
</evidence>
<dbReference type="AlphaFoldDB" id="A0AAN8ZZB0"/>
<dbReference type="Proteomes" id="UP001381693">
    <property type="component" value="Unassembled WGS sequence"/>
</dbReference>
<gene>
    <name evidence="9" type="ORF">SK128_010193</name>
</gene>
<feature type="compositionally biased region" description="Polar residues" evidence="8">
    <location>
        <begin position="68"/>
        <end position="82"/>
    </location>
</feature>
<dbReference type="EMBL" id="JAXCGZ010021474">
    <property type="protein sequence ID" value="KAK7050078.1"/>
    <property type="molecule type" value="Genomic_DNA"/>
</dbReference>
<evidence type="ECO:0000256" key="3">
    <source>
        <dbReference type="ARBA" id="ARBA00022490"/>
    </source>
</evidence>
<dbReference type="GO" id="GO:0016020">
    <property type="term" value="C:membrane"/>
    <property type="evidence" value="ECO:0007669"/>
    <property type="project" value="UniProtKB-SubCell"/>
</dbReference>
<evidence type="ECO:0000256" key="5">
    <source>
        <dbReference type="ARBA" id="ARBA00022989"/>
    </source>
</evidence>
<feature type="region of interest" description="Disordered" evidence="8">
    <location>
        <begin position="252"/>
        <end position="283"/>
    </location>
</feature>
<organism evidence="9 10">
    <name type="scientific">Halocaridina rubra</name>
    <name type="common">Hawaiian red shrimp</name>
    <dbReference type="NCBI Taxonomy" id="373956"/>
    <lineage>
        <taxon>Eukaryota</taxon>
        <taxon>Metazoa</taxon>
        <taxon>Ecdysozoa</taxon>
        <taxon>Arthropoda</taxon>
        <taxon>Crustacea</taxon>
        <taxon>Multicrustacea</taxon>
        <taxon>Malacostraca</taxon>
        <taxon>Eumalacostraca</taxon>
        <taxon>Eucarida</taxon>
        <taxon>Decapoda</taxon>
        <taxon>Pleocyemata</taxon>
        <taxon>Caridea</taxon>
        <taxon>Atyoidea</taxon>
        <taxon>Atyidae</taxon>
        <taxon>Halocaridina</taxon>
    </lineage>
</organism>
<evidence type="ECO:0000313" key="10">
    <source>
        <dbReference type="Proteomes" id="UP001381693"/>
    </source>
</evidence>
<evidence type="ECO:0000256" key="8">
    <source>
        <dbReference type="SAM" id="MobiDB-lite"/>
    </source>
</evidence>
<comment type="caution">
    <text evidence="9">The sequence shown here is derived from an EMBL/GenBank/DDBJ whole genome shotgun (WGS) entry which is preliminary data.</text>
</comment>
<feature type="compositionally biased region" description="Basic and acidic residues" evidence="8">
    <location>
        <begin position="252"/>
        <end position="261"/>
    </location>
</feature>
<dbReference type="PANTHER" id="PTHR15352">
    <property type="entry name" value="LYMPHOID-RESTRICTED MEMBRANE PROTEIN, JAW1"/>
    <property type="match status" value="1"/>
</dbReference>
<sequence>ERGRSLDVPANSESASGHSSGGKLTPVELLGRSCDAVSTSEHSPRARDGFSSAYSSYWRPPASRNDGKNISLSSRTSLSNQKSLRRWITIGDFECGRLDEENIESLEDHKENSSETGAENRSVDSENGKSECMRSDDIQSASQSPVEEPKTVNCVPGEAKKKSKIEIILKNNLKGHTPEVSHEIISDDCQKRFENNVKNGGDSENFAEKLKEDSSSTSNCEEEDCNITERNVVNDTKANQNVAGKWQTLEKLGKPLRKPDDSQENNDVSDLESEKSNEDMDAELPTSENITSLYDLVRAVKNSNENLPPQEIESKFKQISLAFKTDRITLKQRLEVQQRQRDIAEVNFERELAQLRSSILVCTVYLSICIQWSHSL</sequence>
<name>A0AAN8ZZB0_HALRR</name>
<evidence type="ECO:0000313" key="9">
    <source>
        <dbReference type="EMBL" id="KAK7050078.1"/>
    </source>
</evidence>
<keyword evidence="10" id="KW-1185">Reference proteome</keyword>
<feature type="region of interest" description="Disordered" evidence="8">
    <location>
        <begin position="1"/>
        <end position="82"/>
    </location>
</feature>
<feature type="compositionally biased region" description="Basic and acidic residues" evidence="8">
    <location>
        <begin position="104"/>
        <end position="113"/>
    </location>
</feature>
<dbReference type="PANTHER" id="PTHR15352:SF1">
    <property type="entry name" value="KASH5-LIKE COILED-COIL DOMAIN-CONTAINING PROTEIN"/>
    <property type="match status" value="1"/>
</dbReference>
<feature type="region of interest" description="Disordered" evidence="8">
    <location>
        <begin position="104"/>
        <end position="155"/>
    </location>
</feature>
<keyword evidence="6" id="KW-0175">Coiled coil</keyword>
<feature type="compositionally biased region" description="Basic and acidic residues" evidence="8">
    <location>
        <begin position="121"/>
        <end position="137"/>
    </location>
</feature>
<reference evidence="9 10" key="1">
    <citation type="submission" date="2023-11" db="EMBL/GenBank/DDBJ databases">
        <title>Halocaridina rubra genome assembly.</title>
        <authorList>
            <person name="Smith C."/>
        </authorList>
    </citation>
    <scope>NUCLEOTIDE SEQUENCE [LARGE SCALE GENOMIC DNA]</scope>
    <source>
        <strain evidence="9">EP-1</strain>
        <tissue evidence="9">Whole</tissue>
    </source>
</reference>
<evidence type="ECO:0000256" key="2">
    <source>
        <dbReference type="ARBA" id="ARBA00004496"/>
    </source>
</evidence>
<comment type="subcellular location">
    <subcellularLocation>
        <location evidence="2">Cytoplasm</location>
    </subcellularLocation>
    <subcellularLocation>
        <location evidence="1">Membrane</location>
        <topology evidence="1">Single-pass membrane protein</topology>
    </subcellularLocation>
</comment>
<evidence type="ECO:0000256" key="1">
    <source>
        <dbReference type="ARBA" id="ARBA00004167"/>
    </source>
</evidence>
<accession>A0AAN8ZZB0</accession>
<feature type="non-terminal residue" evidence="9">
    <location>
        <position position="1"/>
    </location>
</feature>
<feature type="region of interest" description="Disordered" evidence="8">
    <location>
        <begin position="196"/>
        <end position="222"/>
    </location>
</feature>
<protein>
    <submittedName>
        <fullName evidence="9">Uncharacterized protein</fullName>
    </submittedName>
</protein>
<dbReference type="InterPro" id="IPR008677">
    <property type="entry name" value="MRVI1"/>
</dbReference>